<dbReference type="GO" id="GO:0006139">
    <property type="term" value="P:nucleobase-containing compound metabolic process"/>
    <property type="evidence" value="ECO:0007669"/>
    <property type="project" value="InterPro"/>
</dbReference>
<dbReference type="AlphaFoldDB" id="A0A816S4W5"/>
<name>A0A816S4W5_BRANA</name>
<dbReference type="FunFam" id="3.30.420.10:FF:000149">
    <property type="entry name" value="Polynucleotidyl transferase, ribonuclease H-like superfamily protein"/>
    <property type="match status" value="1"/>
</dbReference>
<keyword evidence="2" id="KW-0378">Hydrolase</keyword>
<dbReference type="Pfam" id="PF01612">
    <property type="entry name" value="DNA_pol_A_exo1"/>
    <property type="match status" value="1"/>
</dbReference>
<dbReference type="SUPFAM" id="SSF53098">
    <property type="entry name" value="Ribonuclease H-like"/>
    <property type="match status" value="1"/>
</dbReference>
<evidence type="ECO:0000313" key="4">
    <source>
        <dbReference type="EMBL" id="CAF2079533.1"/>
    </source>
</evidence>
<dbReference type="InterPro" id="IPR036397">
    <property type="entry name" value="RNaseH_sf"/>
</dbReference>
<organism evidence="4">
    <name type="scientific">Brassica napus</name>
    <name type="common">Rape</name>
    <dbReference type="NCBI Taxonomy" id="3708"/>
    <lineage>
        <taxon>Eukaryota</taxon>
        <taxon>Viridiplantae</taxon>
        <taxon>Streptophyta</taxon>
        <taxon>Embryophyta</taxon>
        <taxon>Tracheophyta</taxon>
        <taxon>Spermatophyta</taxon>
        <taxon>Magnoliopsida</taxon>
        <taxon>eudicotyledons</taxon>
        <taxon>Gunneridae</taxon>
        <taxon>Pentapetalae</taxon>
        <taxon>rosids</taxon>
        <taxon>malvids</taxon>
        <taxon>Brassicales</taxon>
        <taxon>Brassicaceae</taxon>
        <taxon>Brassiceae</taxon>
        <taxon>Brassica</taxon>
    </lineage>
</organism>
<gene>
    <name evidence="4" type="ORF">DARMORV10_C01P52770.1</name>
</gene>
<feature type="domain" description="3'-5' exonuclease" evidence="3">
    <location>
        <begin position="107"/>
        <end position="231"/>
    </location>
</feature>
<dbReference type="EMBL" id="HG994365">
    <property type="protein sequence ID" value="CAF2079533.1"/>
    <property type="molecule type" value="Genomic_DNA"/>
</dbReference>
<keyword evidence="1" id="KW-0540">Nuclease</keyword>
<dbReference type="InterPro" id="IPR051132">
    <property type="entry name" value="3-5_Exonuclease_domain"/>
</dbReference>
<dbReference type="Proteomes" id="UP001295469">
    <property type="component" value="Chromosome C01"/>
</dbReference>
<dbReference type="GO" id="GO:0003676">
    <property type="term" value="F:nucleic acid binding"/>
    <property type="evidence" value="ECO:0007669"/>
    <property type="project" value="InterPro"/>
</dbReference>
<evidence type="ECO:0000256" key="2">
    <source>
        <dbReference type="ARBA" id="ARBA00022801"/>
    </source>
</evidence>
<dbReference type="CDD" id="cd06141">
    <property type="entry name" value="WRN_exo"/>
    <property type="match status" value="1"/>
</dbReference>
<accession>A0A816S4W5</accession>
<evidence type="ECO:0000259" key="3">
    <source>
        <dbReference type="Pfam" id="PF01612"/>
    </source>
</evidence>
<sequence length="240" mass="28013">MAPTIKTIGEYKTHQDYFVDFFGDNLSVTQTETPSVIRRWIRYVVYRHRRSRSRHPLVVGVGVQWTPRWYFSAPKGYYRPADTLQLCWTPSWYFSPPAYDRPADTLQLCVGTSVLIVQLSYCQRVPNILRRFLTNPDTTFVGFWNSQDVRKLEITRHQLEIGELLDVRKYVADQQGRSLRGRSFEGIVEECMGLEGVKLDRKISKSDWSVDYLSKEQLVQVSVDAYVSFKLGVDARLWEV</sequence>
<evidence type="ECO:0000256" key="1">
    <source>
        <dbReference type="ARBA" id="ARBA00022722"/>
    </source>
</evidence>
<dbReference type="InterPro" id="IPR012337">
    <property type="entry name" value="RNaseH-like_sf"/>
</dbReference>
<dbReference type="PANTHER" id="PTHR13620">
    <property type="entry name" value="3-5 EXONUCLEASE"/>
    <property type="match status" value="1"/>
</dbReference>
<reference evidence="4" key="1">
    <citation type="submission" date="2021-01" db="EMBL/GenBank/DDBJ databases">
        <authorList>
            <consortium name="Genoscope - CEA"/>
            <person name="William W."/>
        </authorList>
    </citation>
    <scope>NUCLEOTIDE SEQUENCE</scope>
</reference>
<dbReference type="GO" id="GO:0008408">
    <property type="term" value="F:3'-5' exonuclease activity"/>
    <property type="evidence" value="ECO:0007669"/>
    <property type="project" value="InterPro"/>
</dbReference>
<protein>
    <submittedName>
        <fullName evidence="4">(rape) hypothetical protein</fullName>
    </submittedName>
</protein>
<proteinExistence type="predicted"/>
<dbReference type="Gene3D" id="3.30.420.10">
    <property type="entry name" value="Ribonuclease H-like superfamily/Ribonuclease H"/>
    <property type="match status" value="1"/>
</dbReference>
<dbReference type="PANTHER" id="PTHR13620:SF90">
    <property type="entry name" value="3'-5' EXONUCLEASE DOMAIN-CONTAINING PROTEIN"/>
    <property type="match status" value="1"/>
</dbReference>
<dbReference type="InterPro" id="IPR002562">
    <property type="entry name" value="3'-5'_exonuclease_dom"/>
</dbReference>